<dbReference type="Proteomes" id="UP001396334">
    <property type="component" value="Unassembled WGS sequence"/>
</dbReference>
<comment type="caution">
    <text evidence="2">The sequence shown here is derived from an EMBL/GenBank/DDBJ whole genome shotgun (WGS) entry which is preliminary data.</text>
</comment>
<evidence type="ECO:0008006" key="4">
    <source>
        <dbReference type="Google" id="ProtNLM"/>
    </source>
</evidence>
<accession>A0ABR2P0N8</accession>
<name>A0ABR2P0N8_9ROSI</name>
<proteinExistence type="predicted"/>
<reference evidence="2 3" key="1">
    <citation type="journal article" date="2024" name="G3 (Bethesda)">
        <title>Genome assembly of Hibiscus sabdariffa L. provides insights into metabolisms of medicinal natural products.</title>
        <authorList>
            <person name="Kim T."/>
        </authorList>
    </citation>
    <scope>NUCLEOTIDE SEQUENCE [LARGE SCALE GENOMIC DNA]</scope>
    <source>
        <strain evidence="2">TK-2024</strain>
        <tissue evidence="2">Old leaves</tissue>
    </source>
</reference>
<feature type="region of interest" description="Disordered" evidence="1">
    <location>
        <begin position="1"/>
        <end position="45"/>
    </location>
</feature>
<keyword evidence="3" id="KW-1185">Reference proteome</keyword>
<evidence type="ECO:0000313" key="2">
    <source>
        <dbReference type="EMBL" id="KAK8981923.1"/>
    </source>
</evidence>
<gene>
    <name evidence="2" type="ORF">V6N11_072912</name>
</gene>
<sequence length="294" mass="32302">MIGTFDPSVDNPRNSRKHRRVDDNPPDGGGEARPTGSGPSFSNVAAPHTSFSSYKNSLMEDNTPNMIAAEEILEDDDIVIQDGDVTRSLIDGIISIEFLDRIQTLAEKSLDQTLVVKLLVFTPLWRAVSAAWTDLRSSIAWSLGTGDAIHPLDDTWIMLLGPLRLHLLQDADALQVRQVSDLLDNHGRWDVDKLSDLFSPVVIPHILSIRCPDASYISDKPVWGLNNNNLFDVKSAYASQQRPEPGWICLNADGVVSSSTRIGSVGGIFRVDDGSWILGFNKTIGVLHPLQVKL</sequence>
<evidence type="ECO:0000256" key="1">
    <source>
        <dbReference type="SAM" id="MobiDB-lite"/>
    </source>
</evidence>
<organism evidence="2 3">
    <name type="scientific">Hibiscus sabdariffa</name>
    <name type="common">roselle</name>
    <dbReference type="NCBI Taxonomy" id="183260"/>
    <lineage>
        <taxon>Eukaryota</taxon>
        <taxon>Viridiplantae</taxon>
        <taxon>Streptophyta</taxon>
        <taxon>Embryophyta</taxon>
        <taxon>Tracheophyta</taxon>
        <taxon>Spermatophyta</taxon>
        <taxon>Magnoliopsida</taxon>
        <taxon>eudicotyledons</taxon>
        <taxon>Gunneridae</taxon>
        <taxon>Pentapetalae</taxon>
        <taxon>rosids</taxon>
        <taxon>malvids</taxon>
        <taxon>Malvales</taxon>
        <taxon>Malvaceae</taxon>
        <taxon>Malvoideae</taxon>
        <taxon>Hibiscus</taxon>
    </lineage>
</organism>
<protein>
    <recommendedName>
        <fullName evidence="4">RNase H type-1 domain-containing protein</fullName>
    </recommendedName>
</protein>
<evidence type="ECO:0000313" key="3">
    <source>
        <dbReference type="Proteomes" id="UP001396334"/>
    </source>
</evidence>
<dbReference type="EMBL" id="JBBPBN010000087">
    <property type="protein sequence ID" value="KAK8981923.1"/>
    <property type="molecule type" value="Genomic_DNA"/>
</dbReference>